<comment type="caution">
    <text evidence="1">The sequence shown here is derived from an EMBL/GenBank/DDBJ whole genome shotgun (WGS) entry which is preliminary data.</text>
</comment>
<keyword evidence="2" id="KW-1185">Reference proteome</keyword>
<sequence>MTLVWTEDITLQFPRNLTNGHNIEHLALSHDARYIAIGYDKGVDVWDTRSTLNVREPAYHFRGSTRIHSVKWLPDRSTLIHTHAGARVYIATISAAGFATSGFRKSGAQDAAVMAAVIAEGLIAIAYSHTIEIRRHFPSALEPLKWHALGELPSPPALNGQIQGPVLVKSVHSLRSNRLIVSYTGPGIRNTLVVCWRINTKQPSLSEIEAVNDLAGIVADVSDASNSVLMVDATFGAYRLYNVGSATSRKNFVPRAPGFGSVSVAQPVSDAHFLGVDTIVGTGLGQILLWKEDTTVLQGLSFRNYSDHRIRSISVSLVNSIDL</sequence>
<organism evidence="1 2">
    <name type="scientific">Lentinula raphanica</name>
    <dbReference type="NCBI Taxonomy" id="153919"/>
    <lineage>
        <taxon>Eukaryota</taxon>
        <taxon>Fungi</taxon>
        <taxon>Dikarya</taxon>
        <taxon>Basidiomycota</taxon>
        <taxon>Agaricomycotina</taxon>
        <taxon>Agaricomycetes</taxon>
        <taxon>Agaricomycetidae</taxon>
        <taxon>Agaricales</taxon>
        <taxon>Marasmiineae</taxon>
        <taxon>Omphalotaceae</taxon>
        <taxon>Lentinula</taxon>
    </lineage>
</organism>
<dbReference type="InterPro" id="IPR015943">
    <property type="entry name" value="WD40/YVTN_repeat-like_dom_sf"/>
</dbReference>
<proteinExistence type="predicted"/>
<evidence type="ECO:0000313" key="1">
    <source>
        <dbReference type="EMBL" id="KAJ3831808.1"/>
    </source>
</evidence>
<gene>
    <name evidence="1" type="ORF">F5878DRAFT_667171</name>
</gene>
<name>A0AA38NWK1_9AGAR</name>
<evidence type="ECO:0008006" key="3">
    <source>
        <dbReference type="Google" id="ProtNLM"/>
    </source>
</evidence>
<dbReference type="EMBL" id="MU807223">
    <property type="protein sequence ID" value="KAJ3831808.1"/>
    <property type="molecule type" value="Genomic_DNA"/>
</dbReference>
<dbReference type="Gene3D" id="2.130.10.10">
    <property type="entry name" value="YVTN repeat-like/Quinoprotein amine dehydrogenase"/>
    <property type="match status" value="1"/>
</dbReference>
<dbReference type="SUPFAM" id="SSF82171">
    <property type="entry name" value="DPP6 N-terminal domain-like"/>
    <property type="match status" value="1"/>
</dbReference>
<evidence type="ECO:0000313" key="2">
    <source>
        <dbReference type="Proteomes" id="UP001163846"/>
    </source>
</evidence>
<accession>A0AA38NWK1</accession>
<dbReference type="AlphaFoldDB" id="A0AA38NWK1"/>
<dbReference type="Proteomes" id="UP001163846">
    <property type="component" value="Unassembled WGS sequence"/>
</dbReference>
<protein>
    <recommendedName>
        <fullName evidence="3">WD40 repeat-like protein</fullName>
    </recommendedName>
</protein>
<reference evidence="1" key="1">
    <citation type="submission" date="2022-08" db="EMBL/GenBank/DDBJ databases">
        <authorList>
            <consortium name="DOE Joint Genome Institute"/>
            <person name="Min B."/>
            <person name="Riley R."/>
            <person name="Sierra-Patev S."/>
            <person name="Naranjo-Ortiz M."/>
            <person name="Looney B."/>
            <person name="Konkel Z."/>
            <person name="Slot J.C."/>
            <person name="Sakamoto Y."/>
            <person name="Steenwyk J.L."/>
            <person name="Rokas A."/>
            <person name="Carro J."/>
            <person name="Camarero S."/>
            <person name="Ferreira P."/>
            <person name="Molpeceres G."/>
            <person name="Ruiz-Duenas F.J."/>
            <person name="Serrano A."/>
            <person name="Henrissat B."/>
            <person name="Drula E."/>
            <person name="Hughes K.W."/>
            <person name="Mata J.L."/>
            <person name="Ishikawa N.K."/>
            <person name="Vargas-Isla R."/>
            <person name="Ushijima S."/>
            <person name="Smith C.A."/>
            <person name="Ahrendt S."/>
            <person name="Andreopoulos W."/>
            <person name="He G."/>
            <person name="Labutti K."/>
            <person name="Lipzen A."/>
            <person name="Ng V."/>
            <person name="Sandor L."/>
            <person name="Barry K."/>
            <person name="Martinez A.T."/>
            <person name="Xiao Y."/>
            <person name="Gibbons J.G."/>
            <person name="Terashima K."/>
            <person name="Hibbett D.S."/>
            <person name="Grigoriev I.V."/>
        </authorList>
    </citation>
    <scope>NUCLEOTIDE SEQUENCE</scope>
    <source>
        <strain evidence="1">TFB9207</strain>
    </source>
</reference>